<keyword evidence="3" id="KW-0862">Zinc</keyword>
<keyword evidence="5" id="KW-0804">Transcription</keyword>
<gene>
    <name evidence="9" type="ORF">DFH08DRAFT_671349</name>
</gene>
<dbReference type="InterPro" id="IPR013088">
    <property type="entry name" value="Znf_NHR/GATA"/>
</dbReference>
<organism evidence="9 10">
    <name type="scientific">Mycena albidolilacea</name>
    <dbReference type="NCBI Taxonomy" id="1033008"/>
    <lineage>
        <taxon>Eukaryota</taxon>
        <taxon>Fungi</taxon>
        <taxon>Dikarya</taxon>
        <taxon>Basidiomycota</taxon>
        <taxon>Agaricomycotina</taxon>
        <taxon>Agaricomycetes</taxon>
        <taxon>Agaricomycetidae</taxon>
        <taxon>Agaricales</taxon>
        <taxon>Marasmiineae</taxon>
        <taxon>Mycenaceae</taxon>
        <taxon>Mycena</taxon>
    </lineage>
</organism>
<evidence type="ECO:0000256" key="7">
    <source>
        <dbReference type="SAM" id="MobiDB-lite"/>
    </source>
</evidence>
<reference evidence="9" key="1">
    <citation type="submission" date="2023-03" db="EMBL/GenBank/DDBJ databases">
        <title>Massive genome expansion in bonnet fungi (Mycena s.s.) driven by repeated elements and novel gene families across ecological guilds.</title>
        <authorList>
            <consortium name="Lawrence Berkeley National Laboratory"/>
            <person name="Harder C.B."/>
            <person name="Miyauchi S."/>
            <person name="Viragh M."/>
            <person name="Kuo A."/>
            <person name="Thoen E."/>
            <person name="Andreopoulos B."/>
            <person name="Lu D."/>
            <person name="Skrede I."/>
            <person name="Drula E."/>
            <person name="Henrissat B."/>
            <person name="Morin E."/>
            <person name="Kohler A."/>
            <person name="Barry K."/>
            <person name="LaButti K."/>
            <person name="Morin E."/>
            <person name="Salamov A."/>
            <person name="Lipzen A."/>
            <person name="Mereny Z."/>
            <person name="Hegedus B."/>
            <person name="Baldrian P."/>
            <person name="Stursova M."/>
            <person name="Weitz H."/>
            <person name="Taylor A."/>
            <person name="Grigoriev I.V."/>
            <person name="Nagy L.G."/>
            <person name="Martin F."/>
            <person name="Kauserud H."/>
        </authorList>
    </citation>
    <scope>NUCLEOTIDE SEQUENCE</scope>
    <source>
        <strain evidence="9">CBHHK002</strain>
    </source>
</reference>
<dbReference type="GO" id="GO:0043565">
    <property type="term" value="F:sequence-specific DNA binding"/>
    <property type="evidence" value="ECO:0007669"/>
    <property type="project" value="InterPro"/>
</dbReference>
<comment type="caution">
    <text evidence="9">The sequence shown here is derived from an EMBL/GenBank/DDBJ whole genome shotgun (WGS) entry which is preliminary data.</text>
</comment>
<dbReference type="PROSITE" id="PS00344">
    <property type="entry name" value="GATA_ZN_FINGER_1"/>
    <property type="match status" value="1"/>
</dbReference>
<keyword evidence="4" id="KW-0805">Transcription regulation</keyword>
<protein>
    <recommendedName>
        <fullName evidence="8">GATA-type domain-containing protein</fullName>
    </recommendedName>
</protein>
<dbReference type="SUPFAM" id="SSF57716">
    <property type="entry name" value="Glucocorticoid receptor-like (DNA-binding domain)"/>
    <property type="match status" value="1"/>
</dbReference>
<evidence type="ECO:0000259" key="8">
    <source>
        <dbReference type="PROSITE" id="PS50114"/>
    </source>
</evidence>
<dbReference type="GO" id="GO:0006355">
    <property type="term" value="P:regulation of DNA-templated transcription"/>
    <property type="evidence" value="ECO:0007669"/>
    <property type="project" value="InterPro"/>
</dbReference>
<name>A0AAD7F366_9AGAR</name>
<dbReference type="PROSITE" id="PS50114">
    <property type="entry name" value="GATA_ZN_FINGER_2"/>
    <property type="match status" value="1"/>
</dbReference>
<feature type="non-terminal residue" evidence="9">
    <location>
        <position position="137"/>
    </location>
</feature>
<dbReference type="SMART" id="SM00401">
    <property type="entry name" value="ZnF_GATA"/>
    <property type="match status" value="1"/>
</dbReference>
<evidence type="ECO:0000313" key="10">
    <source>
        <dbReference type="Proteomes" id="UP001218218"/>
    </source>
</evidence>
<dbReference type="PANTHER" id="PTHR47172:SF24">
    <property type="entry name" value="GATA ZINC FINGER DOMAIN-CONTAINING PROTEIN 14-RELATED"/>
    <property type="match status" value="1"/>
</dbReference>
<evidence type="ECO:0000256" key="2">
    <source>
        <dbReference type="ARBA" id="ARBA00022771"/>
    </source>
</evidence>
<keyword evidence="10" id="KW-1185">Reference proteome</keyword>
<feature type="region of interest" description="Disordered" evidence="7">
    <location>
        <begin position="1"/>
        <end position="63"/>
    </location>
</feature>
<sequence>KTTAEQDMELIRTKRASTTGASVGGVPGQPKSKYRKRSRATPPGKCHSCNIRETPEWRRGPDGARTLCNACGLHYAKLMRKREKEAGANGTPAVIDMDTLRASARAEQGEKSSRKGANAAAPPPPTTQAHHEGSFQL</sequence>
<dbReference type="GO" id="GO:0008270">
    <property type="term" value="F:zinc ion binding"/>
    <property type="evidence" value="ECO:0007669"/>
    <property type="project" value="UniProtKB-KW"/>
</dbReference>
<feature type="domain" description="GATA-type" evidence="8">
    <location>
        <begin position="40"/>
        <end position="75"/>
    </location>
</feature>
<evidence type="ECO:0000256" key="5">
    <source>
        <dbReference type="ARBA" id="ARBA00023163"/>
    </source>
</evidence>
<keyword evidence="1" id="KW-0479">Metal-binding</keyword>
<evidence type="ECO:0000256" key="1">
    <source>
        <dbReference type="ARBA" id="ARBA00022723"/>
    </source>
</evidence>
<accession>A0AAD7F366</accession>
<feature type="region of interest" description="Disordered" evidence="7">
    <location>
        <begin position="83"/>
        <end position="137"/>
    </location>
</feature>
<dbReference type="Gene3D" id="3.30.50.10">
    <property type="entry name" value="Erythroid Transcription Factor GATA-1, subunit A"/>
    <property type="match status" value="1"/>
</dbReference>
<dbReference type="Pfam" id="PF00320">
    <property type="entry name" value="GATA"/>
    <property type="match status" value="1"/>
</dbReference>
<keyword evidence="2 6" id="KW-0863">Zinc-finger</keyword>
<dbReference type="AlphaFoldDB" id="A0AAD7F366"/>
<evidence type="ECO:0000313" key="9">
    <source>
        <dbReference type="EMBL" id="KAJ7364207.1"/>
    </source>
</evidence>
<evidence type="ECO:0000256" key="4">
    <source>
        <dbReference type="ARBA" id="ARBA00023015"/>
    </source>
</evidence>
<feature type="non-terminal residue" evidence="9">
    <location>
        <position position="1"/>
    </location>
</feature>
<dbReference type="PANTHER" id="PTHR47172">
    <property type="entry name" value="OS01G0976800 PROTEIN"/>
    <property type="match status" value="1"/>
</dbReference>
<dbReference type="InterPro" id="IPR000679">
    <property type="entry name" value="Znf_GATA"/>
</dbReference>
<proteinExistence type="predicted"/>
<dbReference type="CDD" id="cd00202">
    <property type="entry name" value="ZnF_GATA"/>
    <property type="match status" value="1"/>
</dbReference>
<evidence type="ECO:0000256" key="6">
    <source>
        <dbReference type="PROSITE-ProRule" id="PRU00094"/>
    </source>
</evidence>
<feature type="compositionally biased region" description="Basic and acidic residues" evidence="7">
    <location>
        <begin position="53"/>
        <end position="62"/>
    </location>
</feature>
<evidence type="ECO:0000256" key="3">
    <source>
        <dbReference type="ARBA" id="ARBA00022833"/>
    </source>
</evidence>
<dbReference type="EMBL" id="JARIHO010000003">
    <property type="protein sequence ID" value="KAJ7364207.1"/>
    <property type="molecule type" value="Genomic_DNA"/>
</dbReference>
<dbReference type="Proteomes" id="UP001218218">
    <property type="component" value="Unassembled WGS sequence"/>
</dbReference>